<dbReference type="PANTHER" id="PTHR43022">
    <property type="entry name" value="PROTEIN SMF"/>
    <property type="match status" value="1"/>
</dbReference>
<dbReference type="InterPro" id="IPR036388">
    <property type="entry name" value="WH-like_DNA-bd_sf"/>
</dbReference>
<dbReference type="PANTHER" id="PTHR43022:SF1">
    <property type="entry name" value="PROTEIN SMF"/>
    <property type="match status" value="1"/>
</dbReference>
<evidence type="ECO:0000259" key="2">
    <source>
        <dbReference type="SMART" id="SM00278"/>
    </source>
</evidence>
<dbReference type="InterPro" id="IPR003488">
    <property type="entry name" value="DprA"/>
</dbReference>
<dbReference type="GO" id="GO:0009294">
    <property type="term" value="P:DNA-mediated transformation"/>
    <property type="evidence" value="ECO:0007669"/>
    <property type="project" value="InterPro"/>
</dbReference>
<dbReference type="Pfam" id="PF02481">
    <property type="entry name" value="DNA_processg_A"/>
    <property type="match status" value="1"/>
</dbReference>
<feature type="domain" description="Helix-hairpin-helix DNA-binding motif class 1" evidence="2">
    <location>
        <begin position="12"/>
        <end position="31"/>
    </location>
</feature>
<dbReference type="Pfam" id="PF17782">
    <property type="entry name" value="WHD_DprA"/>
    <property type="match status" value="1"/>
</dbReference>
<accession>A0A517T3W8</accession>
<dbReference type="SMART" id="SM00278">
    <property type="entry name" value="HhH1"/>
    <property type="match status" value="2"/>
</dbReference>
<dbReference type="InterPro" id="IPR041614">
    <property type="entry name" value="DprA_WH"/>
</dbReference>
<name>A0A517T3W8_9PLAN</name>
<dbReference type="InterPro" id="IPR003583">
    <property type="entry name" value="Hlx-hairpin-Hlx_DNA-bd_motif"/>
</dbReference>
<sequence>MSAGDEQLLASLRLTLTTGIGPRTRQLLLERFGSVSEVLQAGRNELLEVPGIGPKLADAILQSANSNAAERELDRCREAGFHLLLKGTADYPKLLSEVPDSPDVLYVRGEILPRDAIAVALVGSRSCTYYGQRQTEKLAGGLARAGVTIISGLARGIDAAAHKAALDAGGRTIAVTATGLNTVYPPEHKELAERISENGAIVTEFHLDQEPKPGLFPQRNRIISGLSLGIIVTEASRKSGALHTTRHASEQNRDVFAVPGPVDSAASEGCLDLIRDGAILTRGVDDVLEVLGPFTIASGATTSEPVAERVTAQPSSQPAERTMRGIELLLNDQEKAVLATVTSQPKPIDNILADADIEASRVLSTLTILEMKRLVRRLPGNQVVRAD</sequence>
<dbReference type="Gene3D" id="1.10.10.10">
    <property type="entry name" value="Winged helix-like DNA-binding domain superfamily/Winged helix DNA-binding domain"/>
    <property type="match status" value="1"/>
</dbReference>
<gene>
    <name evidence="3" type="ORF">V22_02730</name>
</gene>
<dbReference type="InterPro" id="IPR010994">
    <property type="entry name" value="RuvA_2-like"/>
</dbReference>
<dbReference type="EMBL" id="CP036316">
    <property type="protein sequence ID" value="QDT63073.1"/>
    <property type="molecule type" value="Genomic_DNA"/>
</dbReference>
<dbReference type="Proteomes" id="UP000319976">
    <property type="component" value="Chromosome"/>
</dbReference>
<dbReference type="InterPro" id="IPR057666">
    <property type="entry name" value="DrpA_SLOG"/>
</dbReference>
<comment type="similarity">
    <text evidence="1">Belongs to the DprA/Smf family.</text>
</comment>
<dbReference type="Gene3D" id="3.40.50.450">
    <property type="match status" value="1"/>
</dbReference>
<keyword evidence="4" id="KW-1185">Reference proteome</keyword>
<evidence type="ECO:0000313" key="3">
    <source>
        <dbReference type="EMBL" id="QDT63073.1"/>
    </source>
</evidence>
<dbReference type="GO" id="GO:0003677">
    <property type="term" value="F:DNA binding"/>
    <property type="evidence" value="ECO:0007669"/>
    <property type="project" value="InterPro"/>
</dbReference>
<reference evidence="3 4" key="1">
    <citation type="submission" date="2019-02" db="EMBL/GenBank/DDBJ databases">
        <title>Deep-cultivation of Planctomycetes and their phenomic and genomic characterization uncovers novel biology.</title>
        <authorList>
            <person name="Wiegand S."/>
            <person name="Jogler M."/>
            <person name="Boedeker C."/>
            <person name="Pinto D."/>
            <person name="Vollmers J."/>
            <person name="Rivas-Marin E."/>
            <person name="Kohn T."/>
            <person name="Peeters S.H."/>
            <person name="Heuer A."/>
            <person name="Rast P."/>
            <person name="Oberbeckmann S."/>
            <person name="Bunk B."/>
            <person name="Jeske O."/>
            <person name="Meyerdierks A."/>
            <person name="Storesund J.E."/>
            <person name="Kallscheuer N."/>
            <person name="Luecker S."/>
            <person name="Lage O.M."/>
            <person name="Pohl T."/>
            <person name="Merkel B.J."/>
            <person name="Hornburger P."/>
            <person name="Mueller R.-W."/>
            <person name="Bruemmer F."/>
            <person name="Labrenz M."/>
            <person name="Spormann A.M."/>
            <person name="Op den Camp H."/>
            <person name="Overmann J."/>
            <person name="Amann R."/>
            <person name="Jetten M.S.M."/>
            <person name="Mascher T."/>
            <person name="Medema M.H."/>
            <person name="Devos D.P."/>
            <person name="Kaster A.-K."/>
            <person name="Ovreas L."/>
            <person name="Rohde M."/>
            <person name="Galperin M.Y."/>
            <person name="Jogler C."/>
        </authorList>
    </citation>
    <scope>NUCLEOTIDE SEQUENCE [LARGE SCALE GENOMIC DNA]</scope>
    <source>
        <strain evidence="3 4">V22</strain>
    </source>
</reference>
<proteinExistence type="inferred from homology"/>
<dbReference type="RefSeq" id="WP_145259105.1">
    <property type="nucleotide sequence ID" value="NZ_CP036316.1"/>
</dbReference>
<protein>
    <recommendedName>
        <fullName evidence="2">Helix-hairpin-helix DNA-binding motif class 1 domain-containing protein</fullName>
    </recommendedName>
</protein>
<dbReference type="Pfam" id="PF14520">
    <property type="entry name" value="HHH_5"/>
    <property type="match status" value="1"/>
</dbReference>
<dbReference type="GO" id="GO:0006281">
    <property type="term" value="P:DNA repair"/>
    <property type="evidence" value="ECO:0007669"/>
    <property type="project" value="InterPro"/>
</dbReference>
<dbReference type="SUPFAM" id="SSF47781">
    <property type="entry name" value="RuvA domain 2-like"/>
    <property type="match status" value="1"/>
</dbReference>
<dbReference type="KEGG" id="chya:V22_02730"/>
<dbReference type="OrthoDB" id="9785707at2"/>
<evidence type="ECO:0000313" key="4">
    <source>
        <dbReference type="Proteomes" id="UP000319976"/>
    </source>
</evidence>
<evidence type="ECO:0000256" key="1">
    <source>
        <dbReference type="ARBA" id="ARBA00006525"/>
    </source>
</evidence>
<dbReference type="NCBIfam" id="TIGR00732">
    <property type="entry name" value="dprA"/>
    <property type="match status" value="1"/>
</dbReference>
<organism evidence="3 4">
    <name type="scientific">Calycomorphotria hydatis</name>
    <dbReference type="NCBI Taxonomy" id="2528027"/>
    <lineage>
        <taxon>Bacteria</taxon>
        <taxon>Pseudomonadati</taxon>
        <taxon>Planctomycetota</taxon>
        <taxon>Planctomycetia</taxon>
        <taxon>Planctomycetales</taxon>
        <taxon>Planctomycetaceae</taxon>
        <taxon>Calycomorphotria</taxon>
    </lineage>
</organism>
<dbReference type="SUPFAM" id="SSF102405">
    <property type="entry name" value="MCP/YpsA-like"/>
    <property type="match status" value="1"/>
</dbReference>
<dbReference type="AlphaFoldDB" id="A0A517T3W8"/>
<feature type="domain" description="Helix-hairpin-helix DNA-binding motif class 1" evidence="2">
    <location>
        <begin position="44"/>
        <end position="63"/>
    </location>
</feature>